<accession>A0A4R2NG54</accession>
<dbReference type="InterPro" id="IPR049245">
    <property type="entry name" value="DUF6880"/>
</dbReference>
<name>A0A4R2NG54_RHOAD</name>
<reference evidence="1 2" key="1">
    <citation type="submission" date="2019-03" db="EMBL/GenBank/DDBJ databases">
        <title>Genomic Encyclopedia of Type Strains, Phase IV (KMG-IV): sequencing the most valuable type-strain genomes for metagenomic binning, comparative biology and taxonomic classification.</title>
        <authorList>
            <person name="Goeker M."/>
        </authorList>
    </citation>
    <scope>NUCLEOTIDE SEQUENCE [LARGE SCALE GENOMIC DNA]</scope>
    <source>
        <strain evidence="1 2">DSM 2781</strain>
    </source>
</reference>
<evidence type="ECO:0000313" key="1">
    <source>
        <dbReference type="EMBL" id="TCP20270.1"/>
    </source>
</evidence>
<dbReference type="RefSeq" id="WP_132605707.1">
    <property type="nucleotide sequence ID" value="NZ_NRRP01000042.1"/>
</dbReference>
<dbReference type="Pfam" id="PF21810">
    <property type="entry name" value="DUF6880"/>
    <property type="match status" value="1"/>
</dbReference>
<evidence type="ECO:0000313" key="2">
    <source>
        <dbReference type="Proteomes" id="UP000295733"/>
    </source>
</evidence>
<keyword evidence="2" id="KW-1185">Reference proteome</keyword>
<dbReference type="OrthoDB" id="7183688at2"/>
<dbReference type="Proteomes" id="UP000295733">
    <property type="component" value="Unassembled WGS sequence"/>
</dbReference>
<organism evidence="1 2">
    <name type="scientific">Rhodovulum adriaticum</name>
    <name type="common">Rhodopseudomonas adriatica</name>
    <dbReference type="NCBI Taxonomy" id="35804"/>
    <lineage>
        <taxon>Bacteria</taxon>
        <taxon>Pseudomonadati</taxon>
        <taxon>Pseudomonadota</taxon>
        <taxon>Alphaproteobacteria</taxon>
        <taxon>Rhodobacterales</taxon>
        <taxon>Paracoccaceae</taxon>
        <taxon>Rhodovulum</taxon>
    </lineage>
</organism>
<comment type="caution">
    <text evidence="1">The sequence shown here is derived from an EMBL/GenBank/DDBJ whole genome shotgun (WGS) entry which is preliminary data.</text>
</comment>
<gene>
    <name evidence="1" type="ORF">EV656_1214</name>
</gene>
<dbReference type="AlphaFoldDB" id="A0A4R2NG54"/>
<dbReference type="EMBL" id="SLXL01000021">
    <property type="protein sequence ID" value="TCP20270.1"/>
    <property type="molecule type" value="Genomic_DNA"/>
</dbReference>
<protein>
    <submittedName>
        <fullName evidence="1">Uncharacterized protein</fullName>
    </submittedName>
</protein>
<proteinExistence type="predicted"/>
<sequence>MAKKTLNRENLAALGAEALADLLLEVTRGNRALQQRLRLELSARAGPMDVARDIRKRFAQLRRASGFISWQKQKAFARELSDLVDLITTRIAPDAPGEAFELLWAFLLLAPNIHERTDDSNGVIGGVMDDAMAAIGDLAPRLDLDPEGLADRVFEALQDNGYGEFDGAIPALAEALGPSGLERLKTLAKAAEAAPLTDADLARYDFVTDEARRSSLALEGRNRTASMILQDVADLQGDVDAYMARYSPEQLTYHTIAPDVAARLLAADRAEEALRIVENARARNRGHDPWFGPSPLDAAYADCLAALGRDTALQAFLWEDFCQTLNADSLRRHFKALPDFEDIEAEDRAKAVARSHADWMLALCFFLDWPDHAEAAGLIEARAADLDGDRYEVLAPAADALQAEHPLAATLARRAMILFALEKGRSKRYGHAARHLMECAAADQDICDYQGHPDHAAFLEALRRDHPRKASFWSRVGQE</sequence>